<evidence type="ECO:0000313" key="2">
    <source>
        <dbReference type="Proteomes" id="UP001595776"/>
    </source>
</evidence>
<dbReference type="Pfam" id="PF00494">
    <property type="entry name" value="SQS_PSY"/>
    <property type="match status" value="1"/>
</dbReference>
<evidence type="ECO:0000313" key="1">
    <source>
        <dbReference type="EMBL" id="MFC4348208.1"/>
    </source>
</evidence>
<dbReference type="EMBL" id="JBHSCR010000007">
    <property type="protein sequence ID" value="MFC4348208.1"/>
    <property type="molecule type" value="Genomic_DNA"/>
</dbReference>
<keyword evidence="2" id="KW-1185">Reference proteome</keyword>
<dbReference type="RefSeq" id="WP_380084348.1">
    <property type="nucleotide sequence ID" value="NZ_JBHSCR010000007.1"/>
</dbReference>
<dbReference type="InterPro" id="IPR008949">
    <property type="entry name" value="Isoprenoid_synthase_dom_sf"/>
</dbReference>
<sequence>MKNQLQNIDYCRQQAREHDPERYYISLLASANKRPGIWALIAFNQEVSKTRAVVSEAMLGEIRLQWWREALEGIAAGTPRAHPVVEALAHEIHDFLAIRRHLDAIIDTWSDDFGGEQVTLASIRKHADGTGGVLNAAMLLILNADAGASQLDLAQAAGRAWSLMGTVRALPHELATPSSDWQSLLSDAAGRPAQQAENMVSAVLPTVRKLLASLESDIANLRDALPDARRDAALRTVLGLVPLTELELRAAKRVGDDLMSLDERLPGNARKLLALMKYQFWG</sequence>
<dbReference type="Proteomes" id="UP001595776">
    <property type="component" value="Unassembled WGS sequence"/>
</dbReference>
<proteinExistence type="predicted"/>
<protein>
    <submittedName>
        <fullName evidence="1">Squalene/phytoene synthase family protein</fullName>
    </submittedName>
</protein>
<comment type="caution">
    <text evidence="1">The sequence shown here is derived from an EMBL/GenBank/DDBJ whole genome shotgun (WGS) entry which is preliminary data.</text>
</comment>
<reference evidence="2" key="1">
    <citation type="journal article" date="2019" name="Int. J. Syst. Evol. Microbiol.">
        <title>The Global Catalogue of Microorganisms (GCM) 10K type strain sequencing project: providing services to taxonomists for standard genome sequencing and annotation.</title>
        <authorList>
            <consortium name="The Broad Institute Genomics Platform"/>
            <consortium name="The Broad Institute Genome Sequencing Center for Infectious Disease"/>
            <person name="Wu L."/>
            <person name="Ma J."/>
        </authorList>
    </citation>
    <scope>NUCLEOTIDE SEQUENCE [LARGE SCALE GENOMIC DNA]</scope>
    <source>
        <strain evidence="2">CGMCC 1.15304</strain>
    </source>
</reference>
<dbReference type="Gene3D" id="1.10.600.10">
    <property type="entry name" value="Farnesyl Diphosphate Synthase"/>
    <property type="match status" value="1"/>
</dbReference>
<dbReference type="InterPro" id="IPR002060">
    <property type="entry name" value="Squ/phyt_synthse"/>
</dbReference>
<accession>A0ABV8UCK7</accession>
<dbReference type="SUPFAM" id="SSF48576">
    <property type="entry name" value="Terpenoid synthases"/>
    <property type="match status" value="1"/>
</dbReference>
<name>A0ABV8UCK7_9PROT</name>
<gene>
    <name evidence="1" type="ORF">ACFO5Q_10165</name>
</gene>
<organism evidence="1 2">
    <name type="scientific">Kordiimonas lipolytica</name>
    <dbReference type="NCBI Taxonomy" id="1662421"/>
    <lineage>
        <taxon>Bacteria</taxon>
        <taxon>Pseudomonadati</taxon>
        <taxon>Pseudomonadota</taxon>
        <taxon>Alphaproteobacteria</taxon>
        <taxon>Kordiimonadales</taxon>
        <taxon>Kordiimonadaceae</taxon>
        <taxon>Kordiimonas</taxon>
    </lineage>
</organism>